<keyword evidence="10" id="KW-1185">Reference proteome</keyword>
<dbReference type="PANTHER" id="PTHR13906:SF4">
    <property type="entry name" value="LYSOPHOSPHOLIPID ACYLTRANSFERASE 6"/>
    <property type="match status" value="1"/>
</dbReference>
<comment type="caution">
    <text evidence="9">The sequence shown here is derived from an EMBL/GenBank/DDBJ whole genome shotgun (WGS) entry which is preliminary data.</text>
</comment>
<feature type="transmembrane region" description="Helical" evidence="8">
    <location>
        <begin position="259"/>
        <end position="278"/>
    </location>
</feature>
<dbReference type="OrthoDB" id="286734at2759"/>
<comment type="subcellular location">
    <subcellularLocation>
        <location evidence="1">Membrane</location>
        <topology evidence="1">Multi-pass membrane protein</topology>
    </subcellularLocation>
</comment>
<keyword evidence="6" id="KW-0012">Acyltransferase</keyword>
<feature type="transmembrane region" description="Helical" evidence="8">
    <location>
        <begin position="23"/>
        <end position="41"/>
    </location>
</feature>
<sequence>MGLSVVDGAVEPIARGSGLHPDLVRMALCLIGSYPLCAVLKRLPDSRRQLKDVYIIGIALFYLVGVFSLWAGLRTLLISIGVTYATTKYLRGNPFMPWIVFLFVMGHLFTSHIEAQWYQVDYEASLSDITGAQMVLCMKLTAFAWNVHDGTLADNLLSDFQKERRVKEQPKLLDFLAYCLFFPSLLTGPSYDYREFEQWIDLSMFDVTTAEERRKRKNRAIPRSGRVASRKLVEGLLWIGLWTQSANYIYTEYAQSSKFMSHLFVVRVVYLYLLGFTYRLKYYGAWTISEGACILSGLGFNGRDKNGKYRWDRVKNVSPWRIETAQNTYVYLGAWNMNTSAWLKNYVYLRVTPRGRKPGFRSTLSTFVTSALWHGTRPGYYLTFVTGAFYQSLGKLFRRNLRPIFMRPDGTPGPYKPYYDAVCLVVTQLSFGYICHPFVLLDLAASLDMWKTVYFFVHVVIAVVLFLFHGPFKKSVTGYLKSLQPKPLKPSDQVKSDTQRLKEMRKEIEQLSAPAALGVPNPDFEHFDDDLQEAISEFEQLKEDLSVEIQNLKKYQQQQRTKKND</sequence>
<evidence type="ECO:0000256" key="1">
    <source>
        <dbReference type="ARBA" id="ARBA00004141"/>
    </source>
</evidence>
<evidence type="ECO:0000256" key="8">
    <source>
        <dbReference type="SAM" id="Phobius"/>
    </source>
</evidence>
<dbReference type="EMBL" id="SWFS01000070">
    <property type="protein sequence ID" value="KAA8917019.1"/>
    <property type="molecule type" value="Genomic_DNA"/>
</dbReference>
<evidence type="ECO:0000256" key="7">
    <source>
        <dbReference type="SAM" id="Coils"/>
    </source>
</evidence>
<dbReference type="GO" id="GO:0046474">
    <property type="term" value="P:glycerophospholipid biosynthetic process"/>
    <property type="evidence" value="ECO:0007669"/>
    <property type="project" value="TreeGrafter"/>
</dbReference>
<proteinExistence type="predicted"/>
<organism evidence="9 10">
    <name type="scientific">Trichomonascus ciferrii</name>
    <dbReference type="NCBI Taxonomy" id="44093"/>
    <lineage>
        <taxon>Eukaryota</taxon>
        <taxon>Fungi</taxon>
        <taxon>Dikarya</taxon>
        <taxon>Ascomycota</taxon>
        <taxon>Saccharomycotina</taxon>
        <taxon>Dipodascomycetes</taxon>
        <taxon>Dipodascales</taxon>
        <taxon>Trichomonascaceae</taxon>
        <taxon>Trichomonascus</taxon>
        <taxon>Trichomonascus ciferrii complex</taxon>
    </lineage>
</organism>
<evidence type="ECO:0000313" key="9">
    <source>
        <dbReference type="EMBL" id="KAA8917019.1"/>
    </source>
</evidence>
<dbReference type="GO" id="GO:0016020">
    <property type="term" value="C:membrane"/>
    <property type="evidence" value="ECO:0007669"/>
    <property type="project" value="UniProtKB-SubCell"/>
</dbReference>
<evidence type="ECO:0008006" key="11">
    <source>
        <dbReference type="Google" id="ProtNLM"/>
    </source>
</evidence>
<dbReference type="InterPro" id="IPR049941">
    <property type="entry name" value="LPLAT_7/PORCN-like"/>
</dbReference>
<feature type="transmembrane region" description="Helical" evidence="8">
    <location>
        <begin position="453"/>
        <end position="472"/>
    </location>
</feature>
<dbReference type="VEuPathDB" id="FungiDB:TRICI_000835"/>
<evidence type="ECO:0000256" key="4">
    <source>
        <dbReference type="ARBA" id="ARBA00022989"/>
    </source>
</evidence>
<keyword evidence="5 8" id="KW-0472">Membrane</keyword>
<accession>A0A642VBB4</accession>
<name>A0A642VBB4_9ASCO</name>
<keyword evidence="2" id="KW-0808">Transferase</keyword>
<feature type="transmembrane region" description="Helical" evidence="8">
    <location>
        <begin position="53"/>
        <end position="73"/>
    </location>
</feature>
<feature type="coiled-coil region" evidence="7">
    <location>
        <begin position="524"/>
        <end position="558"/>
    </location>
</feature>
<evidence type="ECO:0000313" key="10">
    <source>
        <dbReference type="Proteomes" id="UP000761534"/>
    </source>
</evidence>
<keyword evidence="3 8" id="KW-0812">Transmembrane</keyword>
<reference evidence="9" key="1">
    <citation type="journal article" date="2019" name="G3 (Bethesda)">
        <title>Genome Assemblies of Two Rare Opportunistic Yeast Pathogens: Diutina rugosa (syn. Candida rugosa) and Trichomonascus ciferrii (syn. Candida ciferrii).</title>
        <authorList>
            <person name="Mixao V."/>
            <person name="Saus E."/>
            <person name="Hansen A.P."/>
            <person name="Lass-Florl C."/>
            <person name="Gabaldon T."/>
        </authorList>
    </citation>
    <scope>NUCLEOTIDE SEQUENCE</scope>
    <source>
        <strain evidence="9">CBS 4856</strain>
    </source>
</reference>
<evidence type="ECO:0000256" key="2">
    <source>
        <dbReference type="ARBA" id="ARBA00022679"/>
    </source>
</evidence>
<dbReference type="Pfam" id="PF03062">
    <property type="entry name" value="MBOAT"/>
    <property type="match status" value="1"/>
</dbReference>
<evidence type="ECO:0000256" key="3">
    <source>
        <dbReference type="ARBA" id="ARBA00022692"/>
    </source>
</evidence>
<dbReference type="Proteomes" id="UP000761534">
    <property type="component" value="Unassembled WGS sequence"/>
</dbReference>
<dbReference type="GO" id="GO:0003841">
    <property type="term" value="F:1-acylglycerol-3-phosphate O-acyltransferase activity"/>
    <property type="evidence" value="ECO:0007669"/>
    <property type="project" value="TreeGrafter"/>
</dbReference>
<keyword evidence="7" id="KW-0175">Coiled coil</keyword>
<feature type="transmembrane region" description="Helical" evidence="8">
    <location>
        <begin position="380"/>
        <end position="397"/>
    </location>
</feature>
<dbReference type="InterPro" id="IPR004299">
    <property type="entry name" value="MBOAT_fam"/>
</dbReference>
<gene>
    <name evidence="9" type="ORF">TRICI_000835</name>
</gene>
<keyword evidence="4 8" id="KW-1133">Transmembrane helix</keyword>
<protein>
    <recommendedName>
        <fullName evidence="11">Lysophospholipid acyltransferase</fullName>
    </recommendedName>
</protein>
<feature type="transmembrane region" description="Helical" evidence="8">
    <location>
        <begin position="93"/>
        <end position="110"/>
    </location>
</feature>
<dbReference type="GO" id="GO:0047184">
    <property type="term" value="F:1-acylglycerophosphocholine O-acyltransferase activity"/>
    <property type="evidence" value="ECO:0007669"/>
    <property type="project" value="TreeGrafter"/>
</dbReference>
<feature type="transmembrane region" description="Helical" evidence="8">
    <location>
        <begin position="418"/>
        <end position="441"/>
    </location>
</feature>
<dbReference type="GO" id="GO:0005783">
    <property type="term" value="C:endoplasmic reticulum"/>
    <property type="evidence" value="ECO:0007669"/>
    <property type="project" value="TreeGrafter"/>
</dbReference>
<dbReference type="AlphaFoldDB" id="A0A642VBB4"/>
<dbReference type="GO" id="GO:0030258">
    <property type="term" value="P:lipid modification"/>
    <property type="evidence" value="ECO:0007669"/>
    <property type="project" value="TreeGrafter"/>
</dbReference>
<evidence type="ECO:0000256" key="6">
    <source>
        <dbReference type="ARBA" id="ARBA00023315"/>
    </source>
</evidence>
<evidence type="ECO:0000256" key="5">
    <source>
        <dbReference type="ARBA" id="ARBA00023136"/>
    </source>
</evidence>
<dbReference type="PANTHER" id="PTHR13906">
    <property type="entry name" value="PORCUPINE"/>
    <property type="match status" value="1"/>
</dbReference>